<name>A0ABN2JWR3_9ACTN</name>
<gene>
    <name evidence="4" type="ORF">GCM10009710_22270</name>
</gene>
<reference evidence="4 5" key="1">
    <citation type="journal article" date="2019" name="Int. J. Syst. Evol. Microbiol.">
        <title>The Global Catalogue of Microorganisms (GCM) 10K type strain sequencing project: providing services to taxonomists for standard genome sequencing and annotation.</title>
        <authorList>
            <consortium name="The Broad Institute Genomics Platform"/>
            <consortium name="The Broad Institute Genome Sequencing Center for Infectious Disease"/>
            <person name="Wu L."/>
            <person name="Ma J."/>
        </authorList>
    </citation>
    <scope>NUCLEOTIDE SEQUENCE [LARGE SCALE GENOMIC DNA]</scope>
    <source>
        <strain evidence="4 5">JCM 13518</strain>
    </source>
</reference>
<dbReference type="InterPro" id="IPR012338">
    <property type="entry name" value="Beta-lactam/transpept-like"/>
</dbReference>
<dbReference type="SUPFAM" id="SSF56601">
    <property type="entry name" value="beta-lactamase/transpeptidase-like"/>
    <property type="match status" value="1"/>
</dbReference>
<accession>A0ABN2JWR3</accession>
<dbReference type="Proteomes" id="UP001501057">
    <property type="component" value="Unassembled WGS sequence"/>
</dbReference>
<dbReference type="PANTHER" id="PTHR30023:SF0">
    <property type="entry name" value="PENICILLIN-SENSITIVE CARBOXYPEPTIDASE A"/>
    <property type="match status" value="1"/>
</dbReference>
<dbReference type="Pfam" id="PF02113">
    <property type="entry name" value="Peptidase_S13"/>
    <property type="match status" value="2"/>
</dbReference>
<keyword evidence="3" id="KW-0472">Membrane</keyword>
<dbReference type="InterPro" id="IPR000667">
    <property type="entry name" value="Peptidase_S13"/>
</dbReference>
<dbReference type="NCBIfam" id="TIGR00666">
    <property type="entry name" value="PBP4"/>
    <property type="match status" value="1"/>
</dbReference>
<dbReference type="PANTHER" id="PTHR30023">
    <property type="entry name" value="D-ALANYL-D-ALANINE CARBOXYPEPTIDASE"/>
    <property type="match status" value="1"/>
</dbReference>
<evidence type="ECO:0008006" key="6">
    <source>
        <dbReference type="Google" id="ProtNLM"/>
    </source>
</evidence>
<keyword evidence="3" id="KW-1133">Transmembrane helix</keyword>
<keyword evidence="3" id="KW-0812">Transmembrane</keyword>
<sequence>MRKRTGHPVLRALAWVTAAAVLVGAIVGVTVLHQRGSLNDFLCGGDCGDRYVTAPEDLEALDPASQELSAVPPADVDDVAVSNAVEAALGQPLLGPHVGVSVRELDGTEVLATSPDAFIPASTTKVLTGYAALTTLDPAQRFTTTAVLDGSRLVLVGGGDPYLMATPADKGFAAPADLATLADRTGAELVEKGVTQVQLAYDDTLFTGPADNPVWEPSYAAQNQVSPITALWTDRGRVDKRRVEDPSGTAASIFAAQLTERGITVTSVEPGAAPAAGTPVAEVEGPTVAQAVERMVLTSDNGAAEVLARHVAIASGQEGSFTAAAAAVTTALENAGIETTGLVLTDGSGLSRQNRIAPTTLTSVVVASRLTAPELSGDLPVAGFTGTLVERFVGVPGRGLARVKTGALNQVHSLAGTVTTADGVVLSIAVMVDQADLTRPLDSRAAVDAVVASVAGCTCAAP</sequence>
<organism evidence="4 5">
    <name type="scientific">Aeromicrobium alkaliterrae</name>
    <dbReference type="NCBI Taxonomy" id="302168"/>
    <lineage>
        <taxon>Bacteria</taxon>
        <taxon>Bacillati</taxon>
        <taxon>Actinomycetota</taxon>
        <taxon>Actinomycetes</taxon>
        <taxon>Propionibacteriales</taxon>
        <taxon>Nocardioidaceae</taxon>
        <taxon>Aeromicrobium</taxon>
    </lineage>
</organism>
<comment type="similarity">
    <text evidence="1">Belongs to the peptidase S13 family.</text>
</comment>
<dbReference type="Gene3D" id="3.40.710.10">
    <property type="entry name" value="DD-peptidase/beta-lactamase superfamily"/>
    <property type="match status" value="2"/>
</dbReference>
<keyword evidence="5" id="KW-1185">Reference proteome</keyword>
<evidence type="ECO:0000256" key="1">
    <source>
        <dbReference type="ARBA" id="ARBA00006096"/>
    </source>
</evidence>
<comment type="caution">
    <text evidence="4">The sequence shown here is derived from an EMBL/GenBank/DDBJ whole genome shotgun (WGS) entry which is preliminary data.</text>
</comment>
<evidence type="ECO:0000256" key="2">
    <source>
        <dbReference type="ARBA" id="ARBA00022801"/>
    </source>
</evidence>
<keyword evidence="2" id="KW-0378">Hydrolase</keyword>
<protein>
    <recommendedName>
        <fullName evidence="6">D-alanyl-D-alanine carboxypeptidase/D-alanyl-D-alanine-endopeptidase</fullName>
    </recommendedName>
</protein>
<evidence type="ECO:0000256" key="3">
    <source>
        <dbReference type="SAM" id="Phobius"/>
    </source>
</evidence>
<dbReference type="PRINTS" id="PR00922">
    <property type="entry name" value="DADACBPTASE3"/>
</dbReference>
<feature type="transmembrane region" description="Helical" evidence="3">
    <location>
        <begin position="12"/>
        <end position="33"/>
    </location>
</feature>
<evidence type="ECO:0000313" key="5">
    <source>
        <dbReference type="Proteomes" id="UP001501057"/>
    </source>
</evidence>
<proteinExistence type="inferred from homology"/>
<dbReference type="EMBL" id="BAAAME010000004">
    <property type="protein sequence ID" value="GAA1741646.1"/>
    <property type="molecule type" value="Genomic_DNA"/>
</dbReference>
<evidence type="ECO:0000313" key="4">
    <source>
        <dbReference type="EMBL" id="GAA1741646.1"/>
    </source>
</evidence>